<protein>
    <submittedName>
        <fullName evidence="2">Tail fiber domain-containing protein</fullName>
    </submittedName>
</protein>
<organism evidence="2 3">
    <name type="scientific">Chitinophaga eiseniae</name>
    <dbReference type="NCBI Taxonomy" id="634771"/>
    <lineage>
        <taxon>Bacteria</taxon>
        <taxon>Pseudomonadati</taxon>
        <taxon>Bacteroidota</taxon>
        <taxon>Chitinophagia</taxon>
        <taxon>Chitinophagales</taxon>
        <taxon>Chitinophagaceae</taxon>
        <taxon>Chitinophaga</taxon>
    </lineage>
</organism>
<dbReference type="RefSeq" id="WP_168736709.1">
    <property type="nucleotide sequence ID" value="NZ_JABAHZ010000001.1"/>
</dbReference>
<dbReference type="EMBL" id="JABAHZ010000001">
    <property type="protein sequence ID" value="NLR77302.1"/>
    <property type="molecule type" value="Genomic_DNA"/>
</dbReference>
<dbReference type="InterPro" id="IPR051577">
    <property type="entry name" value="MRF-like"/>
</dbReference>
<reference evidence="2 3" key="1">
    <citation type="submission" date="2020-04" db="EMBL/GenBank/DDBJ databases">
        <authorList>
            <person name="Yin C."/>
        </authorList>
    </citation>
    <scope>NUCLEOTIDE SEQUENCE [LARGE SCALE GENOMIC DNA]</scope>
    <source>
        <strain evidence="2 3">Ak56</strain>
    </source>
</reference>
<gene>
    <name evidence="2" type="ORF">HGH91_01620</name>
</gene>
<feature type="domain" description="Peptidase S74" evidence="1">
    <location>
        <begin position="162"/>
        <end position="333"/>
    </location>
</feature>
<dbReference type="GO" id="GO:0003700">
    <property type="term" value="F:DNA-binding transcription factor activity"/>
    <property type="evidence" value="ECO:0007669"/>
    <property type="project" value="TreeGrafter"/>
</dbReference>
<dbReference type="PANTHER" id="PTHR13029:SF18">
    <property type="entry name" value="MYELIN REGULATORY FACTOR HOMOLOG 1"/>
    <property type="match status" value="1"/>
</dbReference>
<dbReference type="Proteomes" id="UP000552864">
    <property type="component" value="Unassembled WGS sequence"/>
</dbReference>
<evidence type="ECO:0000313" key="3">
    <source>
        <dbReference type="Proteomes" id="UP000552864"/>
    </source>
</evidence>
<dbReference type="GO" id="GO:0045893">
    <property type="term" value="P:positive regulation of DNA-templated transcription"/>
    <property type="evidence" value="ECO:0007669"/>
    <property type="project" value="TreeGrafter"/>
</dbReference>
<evidence type="ECO:0000259" key="1">
    <source>
        <dbReference type="PROSITE" id="PS51688"/>
    </source>
</evidence>
<dbReference type="GO" id="GO:0016540">
    <property type="term" value="P:protein autoprocessing"/>
    <property type="evidence" value="ECO:0007669"/>
    <property type="project" value="TreeGrafter"/>
</dbReference>
<comment type="caution">
    <text evidence="2">The sequence shown here is derived from an EMBL/GenBank/DDBJ whole genome shotgun (WGS) entry which is preliminary data.</text>
</comment>
<sequence length="362" mass="39853">MYNSITCPLRLKPDLAVLMLVFICLLGNASVAQTPLYIDPNGNVGIGTNKPLTRLHTIGNSQLEGRLNVIGNSQMDGSLNVNGQLSLNRSPSASNAPLTIGNATFRNYFIQDQVTQLGYQWNPEKGNDVVLNLTDRSGNSGMFDLSIYATGGIMGRTFYAFSDARVKTNIVLSNAVNDLVRINKLKVSDYQYKDQIAHGTSVYKGFIAQEVEQVFPEAVSRHADFLPDIFAKAVKVTVVNKTLNVSLKMPHHLSGGDKVRLIVNGTSAQDAVVAVTDANTFTVENWNGPVNELFVYGKQVSDFRTVDYQQIFSLGISGIQELSREITALRNENLKLSQENAANKKLLLDIQVRLQALEERNK</sequence>
<dbReference type="Pfam" id="PF13884">
    <property type="entry name" value="Peptidase_S74"/>
    <property type="match status" value="1"/>
</dbReference>
<dbReference type="AlphaFoldDB" id="A0A847SMW5"/>
<dbReference type="GO" id="GO:0043565">
    <property type="term" value="F:sequence-specific DNA binding"/>
    <property type="evidence" value="ECO:0007669"/>
    <property type="project" value="TreeGrafter"/>
</dbReference>
<accession>A0A847SMW5</accession>
<evidence type="ECO:0000313" key="2">
    <source>
        <dbReference type="EMBL" id="NLR77302.1"/>
    </source>
</evidence>
<name>A0A847SMW5_9BACT</name>
<proteinExistence type="predicted"/>
<dbReference type="InterPro" id="IPR030392">
    <property type="entry name" value="S74_ICA"/>
</dbReference>
<dbReference type="PROSITE" id="PS51688">
    <property type="entry name" value="ICA"/>
    <property type="match status" value="1"/>
</dbReference>
<dbReference type="PANTHER" id="PTHR13029">
    <property type="match status" value="1"/>
</dbReference>
<keyword evidence="3" id="KW-1185">Reference proteome</keyword>